<dbReference type="Pfam" id="PF18962">
    <property type="entry name" value="Por_Secre_tail"/>
    <property type="match status" value="1"/>
</dbReference>
<evidence type="ECO:0000256" key="1">
    <source>
        <dbReference type="SAM" id="MobiDB-lite"/>
    </source>
</evidence>
<evidence type="ECO:0000256" key="2">
    <source>
        <dbReference type="SAM" id="SignalP"/>
    </source>
</evidence>
<feature type="domain" description="DUF11" evidence="3">
    <location>
        <begin position="1662"/>
        <end position="1766"/>
    </location>
</feature>
<comment type="caution">
    <text evidence="5">The sequence shown here is derived from an EMBL/GenBank/DDBJ whole genome shotgun (WGS) entry which is preliminary data.</text>
</comment>
<keyword evidence="2" id="KW-0732">Signal</keyword>
<feature type="domain" description="DUF11" evidence="3">
    <location>
        <begin position="1908"/>
        <end position="2020"/>
    </location>
</feature>
<dbReference type="InterPro" id="IPR013783">
    <property type="entry name" value="Ig-like_fold"/>
</dbReference>
<dbReference type="RefSeq" id="WP_208307643.1">
    <property type="nucleotide sequence ID" value="NZ_JAGETX010000005.1"/>
</dbReference>
<evidence type="ECO:0000313" key="5">
    <source>
        <dbReference type="EMBL" id="MBO3271197.1"/>
    </source>
</evidence>
<proteinExistence type="predicted"/>
<dbReference type="PANTHER" id="PTHR34819:SF3">
    <property type="entry name" value="CELL SURFACE PROTEIN"/>
    <property type="match status" value="1"/>
</dbReference>
<feature type="domain" description="Secretion system C-terminal sorting" evidence="4">
    <location>
        <begin position="2478"/>
        <end position="2543"/>
    </location>
</feature>
<reference evidence="5 6" key="1">
    <citation type="submission" date="2021-03" db="EMBL/GenBank/DDBJ databases">
        <authorList>
            <person name="Kim M.K."/>
        </authorList>
    </citation>
    <scope>NUCLEOTIDE SEQUENCE [LARGE SCALE GENOMIC DNA]</scope>
    <source>
        <strain evidence="5 6">BT507</strain>
    </source>
</reference>
<feature type="domain" description="DUF11" evidence="3">
    <location>
        <begin position="1776"/>
        <end position="1892"/>
    </location>
</feature>
<feature type="domain" description="DUF11" evidence="3">
    <location>
        <begin position="236"/>
        <end position="340"/>
    </location>
</feature>
<feature type="domain" description="DUF11" evidence="3">
    <location>
        <begin position="1543"/>
        <end position="1646"/>
    </location>
</feature>
<name>A0ABS3TC18_9BACT</name>
<feature type="domain" description="DUF11" evidence="3">
    <location>
        <begin position="1416"/>
        <end position="1519"/>
    </location>
</feature>
<feature type="compositionally biased region" description="Gly residues" evidence="1">
    <location>
        <begin position="921"/>
        <end position="952"/>
    </location>
</feature>
<dbReference type="PANTHER" id="PTHR34819">
    <property type="entry name" value="LARGE CYSTEINE-RICH PERIPLASMIC PROTEIN OMCB"/>
    <property type="match status" value="1"/>
</dbReference>
<feature type="domain" description="DUF11" evidence="3">
    <location>
        <begin position="1278"/>
        <end position="1399"/>
    </location>
</feature>
<dbReference type="EMBL" id="JAGETX010000005">
    <property type="protein sequence ID" value="MBO3271197.1"/>
    <property type="molecule type" value="Genomic_DNA"/>
</dbReference>
<dbReference type="InterPro" id="IPR047589">
    <property type="entry name" value="DUF11_rpt"/>
</dbReference>
<evidence type="ECO:0000259" key="4">
    <source>
        <dbReference type="Pfam" id="PF18962"/>
    </source>
</evidence>
<dbReference type="Gene3D" id="2.60.40.10">
    <property type="entry name" value="Immunoglobulins"/>
    <property type="match status" value="1"/>
</dbReference>
<dbReference type="InterPro" id="IPR051172">
    <property type="entry name" value="Chlamydia_OmcB"/>
</dbReference>
<accession>A0ABS3TC18</accession>
<dbReference type="Pfam" id="PF01345">
    <property type="entry name" value="DUF11"/>
    <property type="match status" value="8"/>
</dbReference>
<dbReference type="Proteomes" id="UP000670527">
    <property type="component" value="Unassembled WGS sequence"/>
</dbReference>
<sequence>MKTTLRLLGLLLALIPLGLPPAWAQTSACTQTNTLNYATASTGDRRTATETSAGTSFTYSGYASSVPSGQTNLFSVGTTAQLSGQSLIWQQDNTNNAGANTSSVTMTFTRPVNGLTMVLQNIDAGTISNGGSDFIDDLTFEAYINGSTEPTTLTSSNFITGTNNEYVSGGQVRGTVNTPAGNTAANVTASMPNGLTKLVVRYSNTSPYTAGNSRLQTLGINSVAWCAQSDIYALYTSGSPSVVSGGTATYTVQFGNNGPDAAATNVARTVTLPTGAVVTSNGGGTVSGNTINFGTVPSLASGASQSFTYAYRVPAAIGKYDNVAAVSGTTSSDPVANNSAVLELAVTATCNNTVALNYATRATGEDWRNRALQGVPTASSVTRASTTYTSNDNISTLQVGTLNNVQTLVWNANYTSGNRANNTSTVTYNFDRPVANLRLNVQDIDAIANGGLLGIGTSGFTDEVTFMGNNNGVNVVPAVDKVNPASIYVNVANNVATGVVAAGRNASSNDASVTVTFPMPVTSITLTYRNVTTTATFTTQAIGINDMSWCRVEPIANDITNTSLPGGIGATRIANLTGSADGTIQSYRITALPASAQGALYVNNTVLNTTNFPGLVLTPTQATQLFFAPAATFSGNASFAYTVTDDSGTSDATPATYTIPVTATGASGTPAPCATPGKDGSVASLTVNPDTYYPSTAPQTLNAGATSIAVGAATGTTLTNIEAGDLLLVIQMQGADINSTNTDAYGDGVTGGGASGYLSTASFTAGTYEYVVASSTVTAAAGGTIQLATPLVNGYQNAAATTTAGQRRFQVVRVPQYGNLTLGATISAAAWNGSTGGILVMDVAGVLNLNGFTINATAAGFRGGAGRTQTNANRGDLAYVTTSASNNNGQKGEGIAGTPQYVFNGTALVNTGADGYPSGSNGRGAPGNAGGGGNDNIDNSGGGGGGNGGRGGRGGNNFASNLAIGGEPGASFAEVRSSRLIMGGGGGAGSTNNNSGTPANGLASSGAIGGGIIMVRTGSVIGTGSLIANGAAANNTVADDGSGGGGAGGSILLTAVNTSGLANVTLTANGGTGGTNTGSGTTGYHGPGGGGGGGVVLANGAVAAASSAAGAANGLTSSSNAFGAAAGSVGVSNAQINGSIANSTVGTTCAADVTTTLDGPTRLNPGQPSGNYTVTFTNVGTATANGVVQTVTLPAGVTSVLVPDGAMYNPTTRVITFVSMTGITLSSRASNPYQFSFTTPKQTGDLMLISNVSTTTSEGVNAAANQATLTATLNMAADVAITVATPTNPVTAGQTGTFNVTLSNVGTSAASSPTAQLQLPAGLMGVNVTGTNGVAGTYNPTTGLVTYTFPNGNEALASGFSATSAITFTAPATGPVTATATIGTTTYEAGQTANNVATIMLNITPAFDLATSISGPTSTVAGTLTTFTVLTTNAGPSPASGVTQFVQLPAGLRDVFVSNNGTYDGTSGIVTFPTLATLANGVSVNNIISFAAPATGFTATANVTPTAGDLFPNNNSAAAPATTVAPATSAQANVYTNITLPVVNVAPGDAVIFTVATGNAGPATATDVVQQVALPVGLNNVQVTGGGTYDRTTGIVSFPAASLASGTATSQMIMLTAPAAGTVLAVASVSSTISDPMLANNAASAAAVVTPQADVATTLQGPQSTVAGQSVTYTVTTSNNGAAVASNVVQLVQIPAGLAGVNAGAGIYDATTGIITFPAIASQAVGSTVTSSITFTAPATGSFTSTAYVSAATPDAVQTNNTASMTTATQRNSDVAVFLTGPATTVVGNPATYAVTTTNIGPSIAAGQTTTVRLPAGLGAGNVTITGGGTYNNTTGVVTFPAVTEQAVGAAGTITNTITFLVPDVAQLTISANAATVAGTNDPSLGNNTAVISTTVGTATLAQVDAQTTITANVTSQTAGQPIVFTVTTTNASTTTEATNVVQQVALPAGLTNVTVEDGAYDPQSGLVTFARLSTQPAGTTRSRTITVNAPGAGPLVARASVSTDNPDAAPANNFATTSVTISARADVATTVSGPATALPGATVTYSVVTLNNGPSAAANVVQTVTLPANVTNVVLPAGATRNGDVVTFPTIASQAAGVAGQVTNSITFTAPEPSFDVTSSVTSATTDVNLNNNTSTQTTALSNQAPVANTVVNSRQSPQGNTAGRLAITALSGRDADGQIAFYTITSRPTAAQGVLYLNGNPVANNQLIFAMDAEKLTFDPAAGYVGNVFFTYTATDNASTVSAPALYQIVVGRDNAAVYTLAAMKGSNELYQNDDVIASVFDVNGGVYNAATPQGIIDNGVRQAVAADQTSVEQLSALGMALDPATGRLYVLDRTKLRAGSYTTNITTTDANGGITTQALAFTIGGQPLPVELVSFAAKAAQQNAGLTWRTASEKNNDHFVVERSIDGLTFVTVGTVKGNGSTSAAHDYHLTDVGAARVAQQLYYRLRQVDQDGTESLSPVRTVTFAREVATAPTLYPNPANTSTKLDLSGLPLGPYQVTVVDMAGRTVATCTVSGGLQSQLQIQQLPTGSYTVLVQGAEGRHVLRFMKE</sequence>
<protein>
    <submittedName>
        <fullName evidence="5">T9SS type A sorting domain-containing protein</fullName>
    </submittedName>
</protein>
<feature type="chain" id="PRO_5045718340" evidence="2">
    <location>
        <begin position="25"/>
        <end position="2552"/>
    </location>
</feature>
<feature type="signal peptide" evidence="2">
    <location>
        <begin position="1"/>
        <end position="24"/>
    </location>
</feature>
<dbReference type="InterPro" id="IPR001434">
    <property type="entry name" value="OmcB-like_DUF11"/>
</dbReference>
<keyword evidence="6" id="KW-1185">Reference proteome</keyword>
<evidence type="ECO:0000259" key="3">
    <source>
        <dbReference type="Pfam" id="PF01345"/>
    </source>
</evidence>
<dbReference type="NCBIfam" id="TIGR01451">
    <property type="entry name" value="B_ant_repeat"/>
    <property type="match status" value="1"/>
</dbReference>
<dbReference type="NCBIfam" id="TIGR04183">
    <property type="entry name" value="Por_Secre_tail"/>
    <property type="match status" value="1"/>
</dbReference>
<gene>
    <name evidence="5" type="ORF">J4D97_11100</name>
</gene>
<evidence type="ECO:0000313" key="6">
    <source>
        <dbReference type="Proteomes" id="UP000670527"/>
    </source>
</evidence>
<feature type="domain" description="DUF11" evidence="3">
    <location>
        <begin position="2030"/>
        <end position="2139"/>
    </location>
</feature>
<organism evidence="5 6">
    <name type="scientific">Hymenobacter defluvii</name>
    <dbReference type="NCBI Taxonomy" id="2054411"/>
    <lineage>
        <taxon>Bacteria</taxon>
        <taxon>Pseudomonadati</taxon>
        <taxon>Bacteroidota</taxon>
        <taxon>Cytophagia</taxon>
        <taxon>Cytophagales</taxon>
        <taxon>Hymenobacteraceae</taxon>
        <taxon>Hymenobacter</taxon>
    </lineage>
</organism>
<feature type="region of interest" description="Disordered" evidence="1">
    <location>
        <begin position="914"/>
        <end position="952"/>
    </location>
</feature>
<dbReference type="InterPro" id="IPR026444">
    <property type="entry name" value="Secre_tail"/>
</dbReference>